<dbReference type="EMBL" id="QYZD01000001">
    <property type="protein sequence ID" value="RJG26625.1"/>
    <property type="molecule type" value="Genomic_DNA"/>
</dbReference>
<evidence type="ECO:0000313" key="1">
    <source>
        <dbReference type="EMBL" id="RJG26625.1"/>
    </source>
</evidence>
<dbReference type="Proteomes" id="UP000266177">
    <property type="component" value="Unassembled WGS sequence"/>
</dbReference>
<evidence type="ECO:0000313" key="2">
    <source>
        <dbReference type="Proteomes" id="UP000266177"/>
    </source>
</evidence>
<name>A0A3A3GNF9_PANTH</name>
<accession>A0A3A3GNF9</accession>
<organism evidence="1 2">
    <name type="scientific">Paenibacillus thiaminolyticus</name>
    <name type="common">Bacillus thiaminolyticus</name>
    <dbReference type="NCBI Taxonomy" id="49283"/>
    <lineage>
        <taxon>Bacteria</taxon>
        <taxon>Bacillati</taxon>
        <taxon>Bacillota</taxon>
        <taxon>Bacilli</taxon>
        <taxon>Bacillales</taxon>
        <taxon>Paenibacillaceae</taxon>
        <taxon>Paenibacillus</taxon>
    </lineage>
</organism>
<dbReference type="RefSeq" id="WP_119790069.1">
    <property type="nucleotide sequence ID" value="NZ_QYZD01000001.1"/>
</dbReference>
<comment type="caution">
    <text evidence="1">The sequence shown here is derived from an EMBL/GenBank/DDBJ whole genome shotgun (WGS) entry which is preliminary data.</text>
</comment>
<dbReference type="OrthoDB" id="2666425at2"/>
<dbReference type="AlphaFoldDB" id="A0A3A3GNF9"/>
<proteinExistence type="predicted"/>
<protein>
    <submittedName>
        <fullName evidence="1">Uncharacterized protein</fullName>
    </submittedName>
</protein>
<gene>
    <name evidence="1" type="ORF">DQX05_00890</name>
</gene>
<sequence>MESYNFLLIPKENEVSFIDDLFEINGDSKLKFSEVVNVISLLDHVKPYIPSDISNSSQPECYYFYNDSVCIIEIEINSGIIENDGVEELSIRFAVTNPIGTFQKAIEMCEMISKKLSMLTIDMRLREVIDFSDKLQLANSKRAYETKREQFYKMYNLLENSWNKPTHCGKSLFEELRK</sequence>
<reference evidence="1 2" key="1">
    <citation type="submission" date="2018-09" db="EMBL/GenBank/DDBJ databases">
        <title>Paenibacillus SK2017-BO5.</title>
        <authorList>
            <person name="Piskunova J.V."/>
            <person name="Dubiley S.A."/>
            <person name="Severinov K.V."/>
        </authorList>
    </citation>
    <scope>NUCLEOTIDE SEQUENCE [LARGE SCALE GENOMIC DNA]</scope>
    <source>
        <strain evidence="1 2">BO5</strain>
    </source>
</reference>